<sequence>MTGYDPMSLSIEMPEVEFGEAADLGEEAIYYRHFKPVILWKLQNWIGVGLERKMKILFSVSIKCLRRSYLQEERRYAAGKERHQWTR</sequence>
<protein>
    <submittedName>
        <fullName evidence="1">Uncharacterized protein</fullName>
    </submittedName>
</protein>
<evidence type="ECO:0000313" key="2">
    <source>
        <dbReference type="Proteomes" id="UP000467841"/>
    </source>
</evidence>
<gene>
    <name evidence="1" type="ORF">MERR_LOCUS21738</name>
</gene>
<accession>A0A6D2JB86</accession>
<proteinExistence type="predicted"/>
<evidence type="ECO:0000313" key="1">
    <source>
        <dbReference type="EMBL" id="CAA7034503.1"/>
    </source>
</evidence>
<organism evidence="1 2">
    <name type="scientific">Microthlaspi erraticum</name>
    <dbReference type="NCBI Taxonomy" id="1685480"/>
    <lineage>
        <taxon>Eukaryota</taxon>
        <taxon>Viridiplantae</taxon>
        <taxon>Streptophyta</taxon>
        <taxon>Embryophyta</taxon>
        <taxon>Tracheophyta</taxon>
        <taxon>Spermatophyta</taxon>
        <taxon>Magnoliopsida</taxon>
        <taxon>eudicotyledons</taxon>
        <taxon>Gunneridae</taxon>
        <taxon>Pentapetalae</taxon>
        <taxon>rosids</taxon>
        <taxon>malvids</taxon>
        <taxon>Brassicales</taxon>
        <taxon>Brassicaceae</taxon>
        <taxon>Coluteocarpeae</taxon>
        <taxon>Microthlaspi</taxon>
    </lineage>
</organism>
<comment type="caution">
    <text evidence="1">The sequence shown here is derived from an EMBL/GenBank/DDBJ whole genome shotgun (WGS) entry which is preliminary data.</text>
</comment>
<keyword evidence="2" id="KW-1185">Reference proteome</keyword>
<dbReference type="AlphaFoldDB" id="A0A6D2JB86"/>
<dbReference type="Proteomes" id="UP000467841">
    <property type="component" value="Unassembled WGS sequence"/>
</dbReference>
<reference evidence="1" key="1">
    <citation type="submission" date="2020-01" db="EMBL/GenBank/DDBJ databases">
        <authorList>
            <person name="Mishra B."/>
        </authorList>
    </citation>
    <scope>NUCLEOTIDE SEQUENCE [LARGE SCALE GENOMIC DNA]</scope>
</reference>
<name>A0A6D2JB86_9BRAS</name>
<dbReference type="EMBL" id="CACVBM020001149">
    <property type="protein sequence ID" value="CAA7034503.1"/>
    <property type="molecule type" value="Genomic_DNA"/>
</dbReference>
<dbReference type="OrthoDB" id="1108982at2759"/>